<protein>
    <submittedName>
        <fullName evidence="2">Uncharacterized protein</fullName>
    </submittedName>
</protein>
<keyword evidence="1" id="KW-0812">Transmembrane</keyword>
<reference evidence="2 3" key="1">
    <citation type="journal article" date="2013" name="Curr. Biol.">
        <title>The Genome of the Foraminiferan Reticulomyxa filosa.</title>
        <authorList>
            <person name="Glockner G."/>
            <person name="Hulsmann N."/>
            <person name="Schleicher M."/>
            <person name="Noegel A.A."/>
            <person name="Eichinger L."/>
            <person name="Gallinger C."/>
            <person name="Pawlowski J."/>
            <person name="Sierra R."/>
            <person name="Euteneuer U."/>
            <person name="Pillet L."/>
            <person name="Moustafa A."/>
            <person name="Platzer M."/>
            <person name="Groth M."/>
            <person name="Szafranski K."/>
            <person name="Schliwa M."/>
        </authorList>
    </citation>
    <scope>NUCLEOTIDE SEQUENCE [LARGE SCALE GENOMIC DNA]</scope>
</reference>
<keyword evidence="3" id="KW-1185">Reference proteome</keyword>
<evidence type="ECO:0000313" key="2">
    <source>
        <dbReference type="EMBL" id="ETO28998.1"/>
    </source>
</evidence>
<keyword evidence="1" id="KW-0472">Membrane</keyword>
<proteinExistence type="predicted"/>
<name>X6NST5_RETFI</name>
<accession>X6NST5</accession>
<organism evidence="2 3">
    <name type="scientific">Reticulomyxa filosa</name>
    <dbReference type="NCBI Taxonomy" id="46433"/>
    <lineage>
        <taxon>Eukaryota</taxon>
        <taxon>Sar</taxon>
        <taxon>Rhizaria</taxon>
        <taxon>Retaria</taxon>
        <taxon>Foraminifera</taxon>
        <taxon>Monothalamids</taxon>
        <taxon>Reticulomyxidae</taxon>
        <taxon>Reticulomyxa</taxon>
    </lineage>
</organism>
<keyword evidence="1" id="KW-1133">Transmembrane helix</keyword>
<comment type="caution">
    <text evidence="2">The sequence shown here is derived from an EMBL/GenBank/DDBJ whole genome shotgun (WGS) entry which is preliminary data.</text>
</comment>
<gene>
    <name evidence="2" type="ORF">RFI_08131</name>
</gene>
<dbReference type="EMBL" id="ASPP01006323">
    <property type="protein sequence ID" value="ETO28998.1"/>
    <property type="molecule type" value="Genomic_DNA"/>
</dbReference>
<evidence type="ECO:0000256" key="1">
    <source>
        <dbReference type="SAM" id="Phobius"/>
    </source>
</evidence>
<feature type="transmembrane region" description="Helical" evidence="1">
    <location>
        <begin position="349"/>
        <end position="367"/>
    </location>
</feature>
<dbReference type="Proteomes" id="UP000023152">
    <property type="component" value="Unassembled WGS sequence"/>
</dbReference>
<evidence type="ECO:0000313" key="3">
    <source>
        <dbReference type="Proteomes" id="UP000023152"/>
    </source>
</evidence>
<sequence length="377" mass="44492">MSLNFLQQSFGGLKCPKHGFLINVRNYRARYQRPHKKAIRQVPLCMGMSKERMVREWTSEQLYKHPTLAKYVIGNDWSWWNDLKGYDINSDNNTVAKQKGTEETALPYVPPAQAEAQKIPETAQQLGGGRNFCKILVLFFFLKNEKNHYIGCMTIDELKEELKVYIQKFATAKKERDKLEMSGNETAQGITLDGFEREMIRIGYHHVLGRLAYAKENELSLEEIATSEGKKWFEKVEAEMLSWYEQMQSMEYDLVDETTYAQIMKVYLSLLATHDGESTVQFKIDQVFNEFKRHCWEERDPLKPITIMETSHYLYPYFQDQTKKYQSLLSDYTFYLLQYKQDVVRAVDIFYQAMGLLFCFVVWNAKAHIKITWIYRT</sequence>
<dbReference type="AlphaFoldDB" id="X6NST5"/>